<dbReference type="PROSITE" id="PS00041">
    <property type="entry name" value="HTH_ARAC_FAMILY_1"/>
    <property type="match status" value="1"/>
</dbReference>
<evidence type="ECO:0000313" key="7">
    <source>
        <dbReference type="Proteomes" id="UP000243950"/>
    </source>
</evidence>
<dbReference type="FunFam" id="1.10.10.60:FF:000132">
    <property type="entry name" value="AraC family transcriptional regulator"/>
    <property type="match status" value="1"/>
</dbReference>
<dbReference type="InterPro" id="IPR011051">
    <property type="entry name" value="RmlC_Cupin_sf"/>
</dbReference>
<feature type="domain" description="HTH araC/xylS-type" evidence="5">
    <location>
        <begin position="162"/>
        <end position="259"/>
    </location>
</feature>
<dbReference type="PROSITE" id="PS01124">
    <property type="entry name" value="HTH_ARAC_FAMILY_2"/>
    <property type="match status" value="1"/>
</dbReference>
<dbReference type="Proteomes" id="UP000243950">
    <property type="component" value="Unassembled WGS sequence"/>
</dbReference>
<keyword evidence="7" id="KW-1185">Reference proteome</keyword>
<reference evidence="7" key="1">
    <citation type="submission" date="2016-10" db="EMBL/GenBank/DDBJ databases">
        <authorList>
            <person name="Varghese N."/>
            <person name="Submissions S."/>
        </authorList>
    </citation>
    <scope>NUCLEOTIDE SEQUENCE [LARGE SCALE GENOMIC DNA]</scope>
    <source>
        <strain evidence="7">JCM 2783</strain>
    </source>
</reference>
<evidence type="ECO:0000256" key="1">
    <source>
        <dbReference type="ARBA" id="ARBA00022491"/>
    </source>
</evidence>
<dbReference type="PANTHER" id="PTHR11019:SF159">
    <property type="entry name" value="TRANSCRIPTIONAL REGULATOR-RELATED"/>
    <property type="match status" value="1"/>
</dbReference>
<dbReference type="EMBL" id="FOMO01000008">
    <property type="protein sequence ID" value="SFE09993.1"/>
    <property type="molecule type" value="Genomic_DNA"/>
</dbReference>
<dbReference type="PRINTS" id="PR00032">
    <property type="entry name" value="HTHARAC"/>
</dbReference>
<dbReference type="InterPro" id="IPR018062">
    <property type="entry name" value="HTH_AraC-typ_CS"/>
</dbReference>
<dbReference type="InterPro" id="IPR013096">
    <property type="entry name" value="Cupin_2"/>
</dbReference>
<dbReference type="CDD" id="cd06124">
    <property type="entry name" value="cupin_NimR-like_N"/>
    <property type="match status" value="1"/>
</dbReference>
<dbReference type="Gene3D" id="1.10.10.60">
    <property type="entry name" value="Homeodomain-like"/>
    <property type="match status" value="2"/>
</dbReference>
<dbReference type="PANTHER" id="PTHR11019">
    <property type="entry name" value="HTH-TYPE TRANSCRIPTIONAL REGULATOR NIMR"/>
    <property type="match status" value="1"/>
</dbReference>
<dbReference type="InterPro" id="IPR020449">
    <property type="entry name" value="Tscrpt_reg_AraC-type_HTH"/>
</dbReference>
<dbReference type="InterPro" id="IPR014710">
    <property type="entry name" value="RmlC-like_jellyroll"/>
</dbReference>
<protein>
    <submittedName>
        <fullName evidence="6">AraC-type DNA-binding protein</fullName>
    </submittedName>
</protein>
<dbReference type="SMART" id="SM00342">
    <property type="entry name" value="HTH_ARAC"/>
    <property type="match status" value="1"/>
</dbReference>
<dbReference type="GO" id="GO:0043565">
    <property type="term" value="F:sequence-specific DNA binding"/>
    <property type="evidence" value="ECO:0007669"/>
    <property type="project" value="InterPro"/>
</dbReference>
<dbReference type="GO" id="GO:0009893">
    <property type="term" value="P:positive regulation of metabolic process"/>
    <property type="evidence" value="ECO:0007669"/>
    <property type="project" value="UniProtKB-ARBA"/>
</dbReference>
<evidence type="ECO:0000256" key="4">
    <source>
        <dbReference type="ARBA" id="ARBA00023163"/>
    </source>
</evidence>
<keyword evidence="1" id="KW-0678">Repressor</keyword>
<evidence type="ECO:0000313" key="6">
    <source>
        <dbReference type="EMBL" id="SFE09993.1"/>
    </source>
</evidence>
<keyword evidence="3 6" id="KW-0238">DNA-binding</keyword>
<dbReference type="SUPFAM" id="SSF46689">
    <property type="entry name" value="Homeodomain-like"/>
    <property type="match status" value="1"/>
</dbReference>
<evidence type="ECO:0000256" key="3">
    <source>
        <dbReference type="ARBA" id="ARBA00023125"/>
    </source>
</evidence>
<gene>
    <name evidence="6" type="ORF">SAMN05216372_108185</name>
</gene>
<dbReference type="SUPFAM" id="SSF51182">
    <property type="entry name" value="RmlC-like cupins"/>
    <property type="match status" value="1"/>
</dbReference>
<keyword evidence="4" id="KW-0804">Transcription</keyword>
<name>A0A1I1XVS8_PSEOC</name>
<dbReference type="Pfam" id="PF12833">
    <property type="entry name" value="HTH_18"/>
    <property type="match status" value="1"/>
</dbReference>
<dbReference type="GO" id="GO:0003700">
    <property type="term" value="F:DNA-binding transcription factor activity"/>
    <property type="evidence" value="ECO:0007669"/>
    <property type="project" value="InterPro"/>
</dbReference>
<dbReference type="AlphaFoldDB" id="A0A1I1XVS8"/>
<dbReference type="Pfam" id="PF07883">
    <property type="entry name" value="Cupin_2"/>
    <property type="match status" value="1"/>
</dbReference>
<keyword evidence="2" id="KW-0805">Transcription regulation</keyword>
<dbReference type="Gene3D" id="2.60.120.10">
    <property type="entry name" value="Jelly Rolls"/>
    <property type="match status" value="1"/>
</dbReference>
<dbReference type="InterPro" id="IPR009057">
    <property type="entry name" value="Homeodomain-like_sf"/>
</dbReference>
<evidence type="ECO:0000259" key="5">
    <source>
        <dbReference type="PROSITE" id="PS01124"/>
    </source>
</evidence>
<accession>A0A1I1XVS8</accession>
<sequence length="271" mass="30009">MDAPMVDHSHLPQESQAMPVTGVSVDYSNGHQVPAHSHPRAQLIYAISGVLVVETPAGRWVIPPTRAVWVQAGVEHALRIRGKACMRSLFVHPDAIDGLPTGNCVIDVSPLLRELILAATQVPAQYSADSRDGRLMRFLLDELRSLPVLPFHLPWPDDERITRVCLTLTQNPAQDDSAEHWAEQLAMSPKTFHRRFLTSTGITFGRWRQQARLLLSLEALAEGQPVLQVALQHGYESQSAFAAAFRRQFGVAPSSFINERNQTPDCKTSTG</sequence>
<proteinExistence type="predicted"/>
<organism evidence="6 7">
    <name type="scientific">Pseudomonas straminea</name>
    <dbReference type="NCBI Taxonomy" id="47882"/>
    <lineage>
        <taxon>Bacteria</taxon>
        <taxon>Pseudomonadati</taxon>
        <taxon>Pseudomonadota</taxon>
        <taxon>Gammaproteobacteria</taxon>
        <taxon>Pseudomonadales</taxon>
        <taxon>Pseudomonadaceae</taxon>
        <taxon>Phytopseudomonas</taxon>
    </lineage>
</organism>
<dbReference type="InterPro" id="IPR018060">
    <property type="entry name" value="HTH_AraC"/>
</dbReference>
<evidence type="ECO:0000256" key="2">
    <source>
        <dbReference type="ARBA" id="ARBA00023015"/>
    </source>
</evidence>